<evidence type="ECO:0000256" key="5">
    <source>
        <dbReference type="ARBA" id="ARBA00022807"/>
    </source>
</evidence>
<evidence type="ECO:0000256" key="3">
    <source>
        <dbReference type="ARBA" id="ARBA00022670"/>
    </source>
</evidence>
<dbReference type="Gene3D" id="3.90.70.80">
    <property type="match status" value="1"/>
</dbReference>
<evidence type="ECO:0000256" key="1">
    <source>
        <dbReference type="ARBA" id="ARBA00000707"/>
    </source>
</evidence>
<keyword evidence="3" id="KW-0645">Protease</keyword>
<feature type="compositionally biased region" description="Pro residues" evidence="6">
    <location>
        <begin position="474"/>
        <end position="484"/>
    </location>
</feature>
<dbReference type="Pfam" id="PF02338">
    <property type="entry name" value="OTU"/>
    <property type="match status" value="1"/>
</dbReference>
<protein>
    <recommendedName>
        <fullName evidence="2">ubiquitinyl hydrolase 1</fullName>
        <ecNumber evidence="2">3.4.19.12</ecNumber>
    </recommendedName>
</protein>
<keyword evidence="5" id="KW-0788">Thiol protease</keyword>
<dbReference type="GO" id="GO:0004843">
    <property type="term" value="F:cysteine-type deubiquitinase activity"/>
    <property type="evidence" value="ECO:0007669"/>
    <property type="project" value="UniProtKB-EC"/>
</dbReference>
<feature type="compositionally biased region" description="Pro residues" evidence="6">
    <location>
        <begin position="344"/>
        <end position="364"/>
    </location>
</feature>
<accession>A0A3B5LRZ0</accession>
<evidence type="ECO:0000259" key="8">
    <source>
        <dbReference type="PROSITE" id="PS50802"/>
    </source>
</evidence>
<feature type="region of interest" description="Disordered" evidence="6">
    <location>
        <begin position="343"/>
        <end position="368"/>
    </location>
</feature>
<reference evidence="9" key="1">
    <citation type="submission" date="2025-08" db="UniProtKB">
        <authorList>
            <consortium name="Ensembl"/>
        </authorList>
    </citation>
    <scope>IDENTIFICATION</scope>
</reference>
<sequence length="588" mass="65695">MQKGLKKYFVNMDEYLSSLGLYRKMVARDASSLFRAVSEQLYFSQNYHQKIRLDCASFMRANRCNFEPFVEGSFEKYLERLEDPKETVGQVEIKVTLCCSINGHYDIIYGRSYPASAALCQSLLYELLYTQVFGVEGVELWQAMETFRAGGRRYRNSLSVCSDVSRPSSFVIGRLRSHDISVRWFYLQGRGGGGRSSRGDQGEAPPAEAPPTSRLCLPYKVLKSLDGDVYRNLEFDVWQDTCKEMQKTDYMVFAGRQYFLGDKCQVRLEPKGKFYNAFIQEVGTHSTAVTVFIEELGEKHLVPLTDLKPVNPVPAWNVSRGSSGAKGAELLLPPPVSYGGPALSPLPPRFQPAGHPRPPLPPSPGAMTYDPYASPHHHPPLIGPQLTYYHPGRRYYHDYENYAFRSRRSRRHLLAVSKECQFGFPAEAVEEAADLDPPMTFYQLEDAGDAVFPPLQVRNQNRVASRSQPRCPSSAPPLPPPLPRLPRRPGSRPPLTCCRPHTLRLAQVRLPSVGGAAGQPGDLIGFLSSVSMMISAAAPWLVSESGEPLCTVLAPPSYSYDPSGSDLPRDCRVVQYYYNLGVQVGNWG</sequence>
<dbReference type="EC" id="3.4.19.12" evidence="2"/>
<dbReference type="SUPFAM" id="SSF54001">
    <property type="entry name" value="Cysteine proteinases"/>
    <property type="match status" value="1"/>
</dbReference>
<keyword evidence="10" id="KW-1185">Reference proteome</keyword>
<feature type="domain" description="Tudor" evidence="7">
    <location>
        <begin position="257"/>
        <end position="317"/>
    </location>
</feature>
<dbReference type="Proteomes" id="UP000261380">
    <property type="component" value="Unplaced"/>
</dbReference>
<proteinExistence type="predicted"/>
<dbReference type="PANTHER" id="PTHR12419:SF58">
    <property type="entry name" value="UBIQUITINYL HYDROLASE 1"/>
    <property type="match status" value="1"/>
</dbReference>
<dbReference type="PROSITE" id="PS50802">
    <property type="entry name" value="OTU"/>
    <property type="match status" value="1"/>
</dbReference>
<dbReference type="SUPFAM" id="SSF63748">
    <property type="entry name" value="Tudor/PWWP/MBT"/>
    <property type="match status" value="1"/>
</dbReference>
<dbReference type="InterPro" id="IPR002999">
    <property type="entry name" value="Tudor"/>
</dbReference>
<dbReference type="AlphaFoldDB" id="A0A3B5LRZ0"/>
<evidence type="ECO:0000256" key="6">
    <source>
        <dbReference type="SAM" id="MobiDB-lite"/>
    </source>
</evidence>
<dbReference type="Ensembl" id="ENSXCOT00000013732.1">
    <property type="protein sequence ID" value="ENSXCOP00000013565.1"/>
    <property type="gene ID" value="ENSXCOG00000010270.1"/>
</dbReference>
<evidence type="ECO:0000256" key="4">
    <source>
        <dbReference type="ARBA" id="ARBA00022786"/>
    </source>
</evidence>
<name>A0A3B5LRZ0_9TELE</name>
<dbReference type="InterPro" id="IPR050704">
    <property type="entry name" value="Peptidase_C85-like"/>
</dbReference>
<dbReference type="GO" id="GO:0016579">
    <property type="term" value="P:protein deubiquitination"/>
    <property type="evidence" value="ECO:0007669"/>
    <property type="project" value="TreeGrafter"/>
</dbReference>
<dbReference type="GO" id="GO:0061578">
    <property type="term" value="F:K63-linked deubiquitinase activity"/>
    <property type="evidence" value="ECO:0007669"/>
    <property type="project" value="TreeGrafter"/>
</dbReference>
<keyword evidence="5" id="KW-0378">Hydrolase</keyword>
<evidence type="ECO:0000259" key="7">
    <source>
        <dbReference type="PROSITE" id="PS50304"/>
    </source>
</evidence>
<dbReference type="PANTHER" id="PTHR12419">
    <property type="entry name" value="OTU DOMAIN CONTAINING PROTEIN"/>
    <property type="match status" value="1"/>
</dbReference>
<dbReference type="PROSITE" id="PS50304">
    <property type="entry name" value="TUDOR"/>
    <property type="match status" value="1"/>
</dbReference>
<dbReference type="InterPro" id="IPR038765">
    <property type="entry name" value="Papain-like_cys_pep_sf"/>
</dbReference>
<feature type="domain" description="OTU" evidence="8">
    <location>
        <begin position="21"/>
        <end position="135"/>
    </location>
</feature>
<organism evidence="9 10">
    <name type="scientific">Xiphophorus couchianus</name>
    <name type="common">Monterrey platyfish</name>
    <dbReference type="NCBI Taxonomy" id="32473"/>
    <lineage>
        <taxon>Eukaryota</taxon>
        <taxon>Metazoa</taxon>
        <taxon>Chordata</taxon>
        <taxon>Craniata</taxon>
        <taxon>Vertebrata</taxon>
        <taxon>Euteleostomi</taxon>
        <taxon>Actinopterygii</taxon>
        <taxon>Neopterygii</taxon>
        <taxon>Teleostei</taxon>
        <taxon>Neoteleostei</taxon>
        <taxon>Acanthomorphata</taxon>
        <taxon>Ovalentaria</taxon>
        <taxon>Atherinomorphae</taxon>
        <taxon>Cyprinodontiformes</taxon>
        <taxon>Poeciliidae</taxon>
        <taxon>Poeciliinae</taxon>
        <taxon>Xiphophorus</taxon>
    </lineage>
</organism>
<feature type="region of interest" description="Disordered" evidence="6">
    <location>
        <begin position="461"/>
        <end position="491"/>
    </location>
</feature>
<evidence type="ECO:0000313" key="9">
    <source>
        <dbReference type="Ensembl" id="ENSXCOP00000013565.1"/>
    </source>
</evidence>
<evidence type="ECO:0000313" key="10">
    <source>
        <dbReference type="Proteomes" id="UP000261380"/>
    </source>
</evidence>
<evidence type="ECO:0000256" key="2">
    <source>
        <dbReference type="ARBA" id="ARBA00012759"/>
    </source>
</evidence>
<dbReference type="InterPro" id="IPR003323">
    <property type="entry name" value="OTU_dom"/>
</dbReference>
<dbReference type="GeneTree" id="ENSGT00940000159922"/>
<comment type="catalytic activity">
    <reaction evidence="1">
        <text>Thiol-dependent hydrolysis of ester, thioester, amide, peptide and isopeptide bonds formed by the C-terminal Gly of ubiquitin (a 76-residue protein attached to proteins as an intracellular targeting signal).</text>
        <dbReference type="EC" id="3.4.19.12"/>
    </reaction>
</comment>
<keyword evidence="4" id="KW-0833">Ubl conjugation pathway</keyword>
<reference evidence="9" key="2">
    <citation type="submission" date="2025-09" db="UniProtKB">
        <authorList>
            <consortium name="Ensembl"/>
        </authorList>
    </citation>
    <scope>IDENTIFICATION</scope>
</reference>
<dbReference type="GO" id="GO:0006508">
    <property type="term" value="P:proteolysis"/>
    <property type="evidence" value="ECO:0007669"/>
    <property type="project" value="UniProtKB-KW"/>
</dbReference>
<feature type="region of interest" description="Disordered" evidence="6">
    <location>
        <begin position="192"/>
        <end position="211"/>
    </location>
</feature>